<feature type="compositionally biased region" description="Polar residues" evidence="1">
    <location>
        <begin position="251"/>
        <end position="272"/>
    </location>
</feature>
<comment type="caution">
    <text evidence="2">The sequence shown here is derived from an EMBL/GenBank/DDBJ whole genome shotgun (WGS) entry which is preliminary data.</text>
</comment>
<sequence>MSSENDVVKALLEGPWVIMGHCQSVHIWSPSFRDMETLIPNVSAWIRFPNLPLMYYQEAIIARIGDKIRKTIKVDMKTTIAQKGRYARVAVQLDLSKPMVQSFKLEGSWQKVEYEGLPHICFTCGKVAQSSELSDATEARFDPRMLVQRNQRKPPRRSGENQGTPSATETKNSSRSRFDILNLATDPAASITEANLGTTKGYQLFFKSSNSGGSNTTIPKRNGLSKGKQPTQSIWSPTKKLPDSKPAPSKLGQSSKRTQKITKPSTRSTLSDITNALAQRRIKESNPAIDPPPGNLHIVSIDAFTSRTSNDSSKKRFRMVEPERCTNHPPSTLAQHHQNDEAIQVWKYLYRWLAERMLGSMCPGDLIRCYKPDMLVLSEPRTSGAKAQSIARTLEFGDCFIVEAQGFSGGICVLWNNVNISVEVLKYGDQWVHLTWKKGSERGLLTALYASP</sequence>
<keyword evidence="3" id="KW-1185">Reference proteome</keyword>
<feature type="compositionally biased region" description="Polar residues" evidence="1">
    <location>
        <begin position="207"/>
        <end position="219"/>
    </location>
</feature>
<dbReference type="AlphaFoldDB" id="A0AAP0EBU9"/>
<evidence type="ECO:0000313" key="3">
    <source>
        <dbReference type="Proteomes" id="UP001419268"/>
    </source>
</evidence>
<evidence type="ECO:0000313" key="2">
    <source>
        <dbReference type="EMBL" id="KAK9088627.1"/>
    </source>
</evidence>
<dbReference type="PANTHER" id="PTHR31286:SF99">
    <property type="entry name" value="DUF4283 DOMAIN-CONTAINING PROTEIN"/>
    <property type="match status" value="1"/>
</dbReference>
<dbReference type="PANTHER" id="PTHR31286">
    <property type="entry name" value="GLYCINE-RICH CELL WALL STRUCTURAL PROTEIN 1.8-LIKE"/>
    <property type="match status" value="1"/>
</dbReference>
<dbReference type="Proteomes" id="UP001419268">
    <property type="component" value="Unassembled WGS sequence"/>
</dbReference>
<name>A0AAP0EBU9_9MAGN</name>
<evidence type="ECO:0008006" key="4">
    <source>
        <dbReference type="Google" id="ProtNLM"/>
    </source>
</evidence>
<protein>
    <recommendedName>
        <fullName evidence="4">DUF4283 domain-containing protein</fullName>
    </recommendedName>
</protein>
<reference evidence="2 3" key="1">
    <citation type="submission" date="2024-01" db="EMBL/GenBank/DDBJ databases">
        <title>Genome assemblies of Stephania.</title>
        <authorList>
            <person name="Yang L."/>
        </authorList>
    </citation>
    <scope>NUCLEOTIDE SEQUENCE [LARGE SCALE GENOMIC DNA]</scope>
    <source>
        <strain evidence="2">JXDWG</strain>
        <tissue evidence="2">Leaf</tissue>
    </source>
</reference>
<proteinExistence type="predicted"/>
<feature type="region of interest" description="Disordered" evidence="1">
    <location>
        <begin position="135"/>
        <end position="176"/>
    </location>
</feature>
<organism evidence="2 3">
    <name type="scientific">Stephania cephalantha</name>
    <dbReference type="NCBI Taxonomy" id="152367"/>
    <lineage>
        <taxon>Eukaryota</taxon>
        <taxon>Viridiplantae</taxon>
        <taxon>Streptophyta</taxon>
        <taxon>Embryophyta</taxon>
        <taxon>Tracheophyta</taxon>
        <taxon>Spermatophyta</taxon>
        <taxon>Magnoliopsida</taxon>
        <taxon>Ranunculales</taxon>
        <taxon>Menispermaceae</taxon>
        <taxon>Menispermoideae</taxon>
        <taxon>Cissampelideae</taxon>
        <taxon>Stephania</taxon>
    </lineage>
</organism>
<gene>
    <name evidence="2" type="ORF">Scep_027709</name>
</gene>
<feature type="compositionally biased region" description="Polar residues" evidence="1">
    <location>
        <begin position="160"/>
        <end position="175"/>
    </location>
</feature>
<dbReference type="EMBL" id="JBBNAG010000012">
    <property type="protein sequence ID" value="KAK9088627.1"/>
    <property type="molecule type" value="Genomic_DNA"/>
</dbReference>
<accession>A0AAP0EBU9</accession>
<feature type="region of interest" description="Disordered" evidence="1">
    <location>
        <begin position="207"/>
        <end position="272"/>
    </location>
</feature>
<dbReference type="InterPro" id="IPR040256">
    <property type="entry name" value="At4g02000-like"/>
</dbReference>
<evidence type="ECO:0000256" key="1">
    <source>
        <dbReference type="SAM" id="MobiDB-lite"/>
    </source>
</evidence>